<dbReference type="InterPro" id="IPR003661">
    <property type="entry name" value="HisK_dim/P_dom"/>
</dbReference>
<dbReference type="InterPro" id="IPR036890">
    <property type="entry name" value="HATPase_C_sf"/>
</dbReference>
<evidence type="ECO:0000256" key="15">
    <source>
        <dbReference type="ARBA" id="ARBA00074306"/>
    </source>
</evidence>
<comment type="similarity">
    <text evidence="3">In the N-terminal section; belongs to the phytochrome family.</text>
</comment>
<evidence type="ECO:0000256" key="17">
    <source>
        <dbReference type="SAM" id="Phobius"/>
    </source>
</evidence>
<keyword evidence="13" id="KW-0902">Two-component regulatory system</keyword>
<dbReference type="Gene3D" id="3.40.50.2300">
    <property type="match status" value="1"/>
</dbReference>
<dbReference type="InterPro" id="IPR005467">
    <property type="entry name" value="His_kinase_dom"/>
</dbReference>
<evidence type="ECO:0000256" key="2">
    <source>
        <dbReference type="ARBA" id="ARBA00004651"/>
    </source>
</evidence>
<keyword evidence="14 17" id="KW-0472">Membrane</keyword>
<evidence type="ECO:0000256" key="9">
    <source>
        <dbReference type="ARBA" id="ARBA00022741"/>
    </source>
</evidence>
<dbReference type="Pfam" id="PF02743">
    <property type="entry name" value="dCache_1"/>
    <property type="match status" value="1"/>
</dbReference>
<dbReference type="RefSeq" id="WP_235082945.1">
    <property type="nucleotide sequence ID" value="NZ_CP170746.1"/>
</dbReference>
<sequence length="815" mass="90850">MVALNAILAAPIAKLGSRRNFLMRLIIGGTTLAVSFSAYYSYQVVRNLMLENLKQNALLQVQRGTDEIDGWLAILKARMEIFANTPTVRAMNWSLAESYLQAEVVRIEEFSALGIGKPDGWRNVTGGVPANVKDREYFQKAMAGQTNISDPLISRAQKIPTIIVAAPIWQQTPTNSPPIGEIQGFVKVDRVTQVVNRLQYGNNSYAFALNSKGQAIVHPNSALMSTLEKPAPSLLQSNEQNLAAIARQMVNRHKGIQLLHIDGTKKYVAYLPLQETNWSVALIIPRENIESQLRPLDLMALVVMGLAVTMIVVLWQVQAFEQVQLKKSKEAADAANQAKSEFLANMSHELRTPLNGILGYAQIISRSQEWGDKERKGINIIYQCGSHLLMLINDILDLSKIEARKLELLPTALYLPAFLQGIVELIRIRAEQKGIDFIFLAESELPEGIEADEKRLRQVLINLLGNAVKFTDKGSVTFKVIVIDRFSLPDNKQQITKIRFQIEDTGIGISTEAIAKIFMPFEQVGETQRRAEGTGLGLAISKKIVNLMGSQIQVQSQLGVGSTFFFDVDLPVVNEWKKAVATKAGKQIIGYQGERKTILIVDDKWENRSVLVNLLEPIGFAVVEADNGEDGLAKAAQLQPHLIITDLSMPVMDGFQLLRQIRTSETLKQLLVIVSSASVSEMDRQQSLDAGGDNFLGKPVQAEELFELLEKYLQIKWQYEQTTPTDQLATHTLADAPISNPEIVFPTPEDLAELLSLTRQGRVKKLTEEAKRIQQLDERYAPFIQQILHLAQSFQIHKIENLLEEAINKSIGARN</sequence>
<evidence type="ECO:0000256" key="7">
    <source>
        <dbReference type="ARBA" id="ARBA00022679"/>
    </source>
</evidence>
<organism evidence="20 21">
    <name type="scientific">Chlorogloeopsis fritschii PCC 6912</name>
    <dbReference type="NCBI Taxonomy" id="211165"/>
    <lineage>
        <taxon>Bacteria</taxon>
        <taxon>Bacillati</taxon>
        <taxon>Cyanobacteriota</taxon>
        <taxon>Cyanophyceae</taxon>
        <taxon>Nostocales</taxon>
        <taxon>Chlorogloeopsidaceae</taxon>
        <taxon>Chlorogloeopsis</taxon>
    </lineage>
</organism>
<evidence type="ECO:0000256" key="1">
    <source>
        <dbReference type="ARBA" id="ARBA00000085"/>
    </source>
</evidence>
<dbReference type="Proteomes" id="UP000268857">
    <property type="component" value="Unassembled WGS sequence"/>
</dbReference>
<evidence type="ECO:0000256" key="6">
    <source>
        <dbReference type="ARBA" id="ARBA00022553"/>
    </source>
</evidence>
<dbReference type="CDD" id="cd12914">
    <property type="entry name" value="PDC1_DGC_like"/>
    <property type="match status" value="1"/>
</dbReference>
<dbReference type="Gene3D" id="3.30.565.10">
    <property type="entry name" value="Histidine kinase-like ATPase, C-terminal domain"/>
    <property type="match status" value="1"/>
</dbReference>
<protein>
    <recommendedName>
        <fullName evidence="15">Circadian input-output histidine kinase CikA</fullName>
        <ecNumber evidence="4">2.7.13.3</ecNumber>
    </recommendedName>
</protein>
<dbReference type="PANTHER" id="PTHR43047:SF64">
    <property type="entry name" value="HISTIDINE KINASE CONTAINING CHEY-HOMOLOGOUS RECEIVER DOMAIN AND PAS DOMAIN-RELATED"/>
    <property type="match status" value="1"/>
</dbReference>
<feature type="domain" description="Response regulatory" evidence="19">
    <location>
        <begin position="597"/>
        <end position="713"/>
    </location>
</feature>
<dbReference type="Pfam" id="PF00512">
    <property type="entry name" value="HisKA"/>
    <property type="match status" value="1"/>
</dbReference>
<keyword evidence="6 16" id="KW-0597">Phosphoprotein</keyword>
<dbReference type="GO" id="GO:0005524">
    <property type="term" value="F:ATP binding"/>
    <property type="evidence" value="ECO:0007669"/>
    <property type="project" value="UniProtKB-KW"/>
</dbReference>
<dbReference type="InterPro" id="IPR001789">
    <property type="entry name" value="Sig_transdc_resp-reg_receiver"/>
</dbReference>
<evidence type="ECO:0000256" key="16">
    <source>
        <dbReference type="PROSITE-ProRule" id="PRU00169"/>
    </source>
</evidence>
<feature type="domain" description="Histidine kinase" evidence="18">
    <location>
        <begin position="345"/>
        <end position="572"/>
    </location>
</feature>
<dbReference type="SUPFAM" id="SSF52172">
    <property type="entry name" value="CheY-like"/>
    <property type="match status" value="1"/>
</dbReference>
<keyword evidence="10" id="KW-0418">Kinase</keyword>
<dbReference type="CDD" id="cd17546">
    <property type="entry name" value="REC_hyHK_CKI1_RcsC-like"/>
    <property type="match status" value="1"/>
</dbReference>
<dbReference type="PROSITE" id="PS50110">
    <property type="entry name" value="RESPONSE_REGULATORY"/>
    <property type="match status" value="1"/>
</dbReference>
<dbReference type="SUPFAM" id="SSF55874">
    <property type="entry name" value="ATPase domain of HSP90 chaperone/DNA topoisomerase II/histidine kinase"/>
    <property type="match status" value="1"/>
</dbReference>
<dbReference type="PANTHER" id="PTHR43047">
    <property type="entry name" value="TWO-COMPONENT HISTIDINE PROTEIN KINASE"/>
    <property type="match status" value="1"/>
</dbReference>
<keyword evidence="21" id="KW-1185">Reference proteome</keyword>
<evidence type="ECO:0000256" key="8">
    <source>
        <dbReference type="ARBA" id="ARBA00022692"/>
    </source>
</evidence>
<dbReference type="GO" id="GO:0005886">
    <property type="term" value="C:plasma membrane"/>
    <property type="evidence" value="ECO:0007669"/>
    <property type="project" value="UniProtKB-SubCell"/>
</dbReference>
<comment type="catalytic activity">
    <reaction evidence="1">
        <text>ATP + protein L-histidine = ADP + protein N-phospho-L-histidine.</text>
        <dbReference type="EC" id="2.7.13.3"/>
    </reaction>
</comment>
<evidence type="ECO:0000256" key="11">
    <source>
        <dbReference type="ARBA" id="ARBA00022840"/>
    </source>
</evidence>
<dbReference type="CDD" id="cd16922">
    <property type="entry name" value="HATPase_EvgS-ArcB-TorS-like"/>
    <property type="match status" value="1"/>
</dbReference>
<dbReference type="AlphaFoldDB" id="A0A3S1A1G6"/>
<evidence type="ECO:0000259" key="18">
    <source>
        <dbReference type="PROSITE" id="PS50109"/>
    </source>
</evidence>
<dbReference type="PROSITE" id="PS50109">
    <property type="entry name" value="HIS_KIN"/>
    <property type="match status" value="1"/>
</dbReference>
<keyword evidence="7" id="KW-0808">Transferase</keyword>
<evidence type="ECO:0000256" key="14">
    <source>
        <dbReference type="ARBA" id="ARBA00023136"/>
    </source>
</evidence>
<dbReference type="SMART" id="SM00387">
    <property type="entry name" value="HATPase_c"/>
    <property type="match status" value="1"/>
</dbReference>
<dbReference type="SMART" id="SM00448">
    <property type="entry name" value="REC"/>
    <property type="match status" value="1"/>
</dbReference>
<gene>
    <name evidence="20" type="ORF">PCC6912_22240</name>
</gene>
<evidence type="ECO:0000256" key="10">
    <source>
        <dbReference type="ARBA" id="ARBA00022777"/>
    </source>
</evidence>
<dbReference type="InterPro" id="IPR036097">
    <property type="entry name" value="HisK_dim/P_sf"/>
</dbReference>
<dbReference type="GO" id="GO:0000155">
    <property type="term" value="F:phosphorelay sensor kinase activity"/>
    <property type="evidence" value="ECO:0007669"/>
    <property type="project" value="InterPro"/>
</dbReference>
<dbReference type="PRINTS" id="PR00344">
    <property type="entry name" value="BCTRLSENSOR"/>
</dbReference>
<keyword evidence="5" id="KW-1003">Cell membrane</keyword>
<feature type="modified residue" description="4-aspartylphosphate" evidence="16">
    <location>
        <position position="646"/>
    </location>
</feature>
<dbReference type="EC" id="2.7.13.3" evidence="4"/>
<dbReference type="STRING" id="211165.GCA_000317285_04764"/>
<dbReference type="Pfam" id="PF02518">
    <property type="entry name" value="HATPase_c"/>
    <property type="match status" value="1"/>
</dbReference>
<dbReference type="Gene3D" id="1.10.287.130">
    <property type="match status" value="1"/>
</dbReference>
<dbReference type="Pfam" id="PF00072">
    <property type="entry name" value="Response_reg"/>
    <property type="match status" value="1"/>
</dbReference>
<dbReference type="SMART" id="SM00388">
    <property type="entry name" value="HisKA"/>
    <property type="match status" value="1"/>
</dbReference>
<evidence type="ECO:0000256" key="3">
    <source>
        <dbReference type="ARBA" id="ARBA00006402"/>
    </source>
</evidence>
<name>A0A3S1A1G6_CHLFR</name>
<dbReference type="CDD" id="cd00082">
    <property type="entry name" value="HisKA"/>
    <property type="match status" value="1"/>
</dbReference>
<evidence type="ECO:0000256" key="4">
    <source>
        <dbReference type="ARBA" id="ARBA00012438"/>
    </source>
</evidence>
<comment type="caution">
    <text evidence="20">The sequence shown here is derived from an EMBL/GenBank/DDBJ whole genome shotgun (WGS) entry which is preliminary data.</text>
</comment>
<keyword evidence="12 17" id="KW-1133">Transmembrane helix</keyword>
<dbReference type="InterPro" id="IPR004358">
    <property type="entry name" value="Sig_transdc_His_kin-like_C"/>
</dbReference>
<keyword evidence="11" id="KW-0067">ATP-binding</keyword>
<dbReference type="InterPro" id="IPR003594">
    <property type="entry name" value="HATPase_dom"/>
</dbReference>
<dbReference type="FunFam" id="3.30.565.10:FF:000010">
    <property type="entry name" value="Sensor histidine kinase RcsC"/>
    <property type="match status" value="1"/>
</dbReference>
<evidence type="ECO:0000256" key="12">
    <source>
        <dbReference type="ARBA" id="ARBA00022989"/>
    </source>
</evidence>
<dbReference type="EMBL" id="RSCJ01000007">
    <property type="protein sequence ID" value="RUR83391.1"/>
    <property type="molecule type" value="Genomic_DNA"/>
</dbReference>
<dbReference type="InterPro" id="IPR033479">
    <property type="entry name" value="dCache_1"/>
</dbReference>
<dbReference type="FunFam" id="1.10.287.130:FF:000004">
    <property type="entry name" value="Ethylene receptor 1"/>
    <property type="match status" value="1"/>
</dbReference>
<keyword evidence="9" id="KW-0547">Nucleotide-binding</keyword>
<dbReference type="CDD" id="cd12912">
    <property type="entry name" value="PDC2_MCP_like"/>
    <property type="match status" value="1"/>
</dbReference>
<reference evidence="20 21" key="1">
    <citation type="journal article" date="2019" name="Genome Biol. Evol.">
        <title>Day and night: Metabolic profiles and evolutionary relationships of six axenic non-marine cyanobacteria.</title>
        <authorList>
            <person name="Will S.E."/>
            <person name="Henke P."/>
            <person name="Boedeker C."/>
            <person name="Huang S."/>
            <person name="Brinkmann H."/>
            <person name="Rohde M."/>
            <person name="Jarek M."/>
            <person name="Friedl T."/>
            <person name="Seufert S."/>
            <person name="Schumacher M."/>
            <person name="Overmann J."/>
            <person name="Neumann-Schaal M."/>
            <person name="Petersen J."/>
        </authorList>
    </citation>
    <scope>NUCLEOTIDE SEQUENCE [LARGE SCALE GENOMIC DNA]</scope>
    <source>
        <strain evidence="20 21">PCC 6912</strain>
    </source>
</reference>
<accession>A0A3S1A1G6</accession>
<evidence type="ECO:0000256" key="5">
    <source>
        <dbReference type="ARBA" id="ARBA00022475"/>
    </source>
</evidence>
<dbReference type="Gene3D" id="3.30.450.20">
    <property type="entry name" value="PAS domain"/>
    <property type="match status" value="1"/>
</dbReference>
<proteinExistence type="inferred from homology"/>
<comment type="subcellular location">
    <subcellularLocation>
        <location evidence="2">Cell membrane</location>
        <topology evidence="2">Multi-pass membrane protein</topology>
    </subcellularLocation>
</comment>
<evidence type="ECO:0000313" key="21">
    <source>
        <dbReference type="Proteomes" id="UP000268857"/>
    </source>
</evidence>
<dbReference type="InterPro" id="IPR011006">
    <property type="entry name" value="CheY-like_superfamily"/>
</dbReference>
<evidence type="ECO:0000313" key="20">
    <source>
        <dbReference type="EMBL" id="RUR83391.1"/>
    </source>
</evidence>
<evidence type="ECO:0000259" key="19">
    <source>
        <dbReference type="PROSITE" id="PS50110"/>
    </source>
</evidence>
<feature type="transmembrane region" description="Helical" evidence="17">
    <location>
        <begin position="21"/>
        <end position="42"/>
    </location>
</feature>
<keyword evidence="8 17" id="KW-0812">Transmembrane</keyword>
<dbReference type="SUPFAM" id="SSF47384">
    <property type="entry name" value="Homodimeric domain of signal transducing histidine kinase"/>
    <property type="match status" value="1"/>
</dbReference>
<evidence type="ECO:0000256" key="13">
    <source>
        <dbReference type="ARBA" id="ARBA00023012"/>
    </source>
</evidence>